<evidence type="ECO:0000313" key="3">
    <source>
        <dbReference type="Proteomes" id="UP000785679"/>
    </source>
</evidence>
<protein>
    <recommendedName>
        <fullName evidence="4">Transmembrane protein</fullName>
    </recommendedName>
</protein>
<keyword evidence="3" id="KW-1185">Reference proteome</keyword>
<keyword evidence="1" id="KW-0472">Membrane</keyword>
<organism evidence="2 3">
    <name type="scientific">Halteria grandinella</name>
    <dbReference type="NCBI Taxonomy" id="5974"/>
    <lineage>
        <taxon>Eukaryota</taxon>
        <taxon>Sar</taxon>
        <taxon>Alveolata</taxon>
        <taxon>Ciliophora</taxon>
        <taxon>Intramacronucleata</taxon>
        <taxon>Spirotrichea</taxon>
        <taxon>Stichotrichia</taxon>
        <taxon>Sporadotrichida</taxon>
        <taxon>Halteriidae</taxon>
        <taxon>Halteria</taxon>
    </lineage>
</organism>
<dbReference type="AlphaFoldDB" id="A0A8J8TBC4"/>
<keyword evidence="1" id="KW-0812">Transmembrane</keyword>
<keyword evidence="1" id="KW-1133">Transmembrane helix</keyword>
<gene>
    <name evidence="2" type="ORF">FGO68_gene11478</name>
</gene>
<dbReference type="Proteomes" id="UP000785679">
    <property type="component" value="Unassembled WGS sequence"/>
</dbReference>
<name>A0A8J8TBC4_HALGN</name>
<feature type="transmembrane region" description="Helical" evidence="1">
    <location>
        <begin position="80"/>
        <end position="97"/>
    </location>
</feature>
<proteinExistence type="predicted"/>
<evidence type="ECO:0000313" key="2">
    <source>
        <dbReference type="EMBL" id="TNV88251.1"/>
    </source>
</evidence>
<evidence type="ECO:0008006" key="4">
    <source>
        <dbReference type="Google" id="ProtNLM"/>
    </source>
</evidence>
<feature type="transmembrane region" description="Helical" evidence="1">
    <location>
        <begin position="182"/>
        <end position="200"/>
    </location>
</feature>
<sequence length="233" mass="26557">MNSLGSLTILTLVSVSIPGPAKLISKSLIQMAQFDIFPTTYLLQDFLGLEYSEQVLTSLSPQLDDLGFGSLSMTLNMGSASIYLLINFSLYLLLIMLDTLKAKAPVFQRVYNKLWQTLIWGLAIRFFTQQYLTLFLSGLIYMENVSCIFSNAYRQAQMTQQETIWILVYAYQSCSSQQCFQYLQFIGLLKISMLLNLIILSKSTKFQQKMCAQKASQQLCLIAWIYQSSNQQL</sequence>
<comment type="caution">
    <text evidence="2">The sequence shown here is derived from an EMBL/GenBank/DDBJ whole genome shotgun (WGS) entry which is preliminary data.</text>
</comment>
<dbReference type="EMBL" id="RRYP01000007">
    <property type="protein sequence ID" value="TNV88251.1"/>
    <property type="molecule type" value="Genomic_DNA"/>
</dbReference>
<feature type="transmembrane region" description="Helical" evidence="1">
    <location>
        <begin position="118"/>
        <end position="141"/>
    </location>
</feature>
<evidence type="ECO:0000256" key="1">
    <source>
        <dbReference type="SAM" id="Phobius"/>
    </source>
</evidence>
<reference evidence="2" key="1">
    <citation type="submission" date="2019-06" db="EMBL/GenBank/DDBJ databases">
        <authorList>
            <person name="Zheng W."/>
        </authorList>
    </citation>
    <scope>NUCLEOTIDE SEQUENCE</scope>
    <source>
        <strain evidence="2">QDHG01</strain>
    </source>
</reference>
<accession>A0A8J8TBC4</accession>